<evidence type="ECO:0000259" key="8">
    <source>
        <dbReference type="PROSITE" id="PS51449"/>
    </source>
</evidence>
<dbReference type="SFLD" id="SFLDG01082">
    <property type="entry name" value="B12-binding_domain_containing"/>
    <property type="match status" value="1"/>
</dbReference>
<keyword evidence="5" id="KW-0479">Metal-binding</keyword>
<dbReference type="GO" id="GO:0051539">
    <property type="term" value="F:4 iron, 4 sulfur cluster binding"/>
    <property type="evidence" value="ECO:0007669"/>
    <property type="project" value="UniProtKB-KW"/>
</dbReference>
<evidence type="ECO:0000256" key="6">
    <source>
        <dbReference type="ARBA" id="ARBA00023004"/>
    </source>
</evidence>
<accession>A0A2G9YR68</accession>
<evidence type="ECO:0000313" key="10">
    <source>
        <dbReference type="EMBL" id="PIP21738.1"/>
    </source>
</evidence>
<evidence type="ECO:0000256" key="3">
    <source>
        <dbReference type="ARBA" id="ARBA00022679"/>
    </source>
</evidence>
<dbReference type="InterPro" id="IPR005839">
    <property type="entry name" value="Methylthiotransferase"/>
</dbReference>
<dbReference type="InterPro" id="IPR023404">
    <property type="entry name" value="rSAM_horseshoe"/>
</dbReference>
<name>A0A2G9YR68_9BACT</name>
<sequence length="307" mass="35214">MNRSDSERIATVLESQGLKSVPMDVEADLIIVNSCSVRQSAVDRIWGKLKIWKKFPHQPINKLTNKLVFITGCVLPADKKKFESKVDAIFPISDLPKLPQYLKRKRKLKISDYFQIPVWTLQKKDEIFIPIMTGCDNFCSYCAVPLTRGREYSRETKDIICEVENAVKKGFKTITLLGQNVNSFKPNFVKLLKVLVQIPSDFQIKFMSSNPQDFPDKLVELVAREPKISKEIHLPVQSGDDEILRKMNRKYTTTQYLKIVSTLRSQVSNLYLTSDLIVGFPGETKKAFQNTVNLCKKIKFNKAYIAQ</sequence>
<dbReference type="PANTHER" id="PTHR43020:SF2">
    <property type="entry name" value="MITOCHONDRIAL TRNA METHYLTHIOTRANSFERASE CDK5RAP1"/>
    <property type="match status" value="1"/>
</dbReference>
<dbReference type="SUPFAM" id="SSF102114">
    <property type="entry name" value="Radical SAM enzymes"/>
    <property type="match status" value="1"/>
</dbReference>
<keyword evidence="2" id="KW-0004">4Fe-4S</keyword>
<dbReference type="Pfam" id="PF00919">
    <property type="entry name" value="UPF0004"/>
    <property type="match status" value="1"/>
</dbReference>
<dbReference type="GO" id="GO:0005829">
    <property type="term" value="C:cytosol"/>
    <property type="evidence" value="ECO:0007669"/>
    <property type="project" value="TreeGrafter"/>
</dbReference>
<keyword evidence="4" id="KW-0949">S-adenosyl-L-methionine</keyword>
<dbReference type="AlphaFoldDB" id="A0A2G9YR68"/>
<dbReference type="CDD" id="cd01335">
    <property type="entry name" value="Radical_SAM"/>
    <property type="match status" value="1"/>
</dbReference>
<evidence type="ECO:0000256" key="4">
    <source>
        <dbReference type="ARBA" id="ARBA00022691"/>
    </source>
</evidence>
<keyword evidence="3 10" id="KW-0808">Transferase</keyword>
<evidence type="ECO:0000256" key="2">
    <source>
        <dbReference type="ARBA" id="ARBA00022485"/>
    </source>
</evidence>
<evidence type="ECO:0000259" key="9">
    <source>
        <dbReference type="PROSITE" id="PS51918"/>
    </source>
</evidence>
<organism evidence="10 11">
    <name type="scientific">Candidatus Nealsonbacteria bacterium CG23_combo_of_CG06-09_8_20_14_all_40_13</name>
    <dbReference type="NCBI Taxonomy" id="1974724"/>
    <lineage>
        <taxon>Bacteria</taxon>
        <taxon>Candidatus Nealsoniibacteriota</taxon>
    </lineage>
</organism>
<feature type="non-terminal residue" evidence="10">
    <location>
        <position position="307"/>
    </location>
</feature>
<dbReference type="GO" id="GO:0035597">
    <property type="term" value="F:tRNA-2-methylthio-N(6)-dimethylallyladenosine(37) synthase activity"/>
    <property type="evidence" value="ECO:0007669"/>
    <property type="project" value="TreeGrafter"/>
</dbReference>
<keyword evidence="7" id="KW-0411">Iron-sulfur</keyword>
<dbReference type="GO" id="GO:0046872">
    <property type="term" value="F:metal ion binding"/>
    <property type="evidence" value="ECO:0007669"/>
    <property type="project" value="UniProtKB-KW"/>
</dbReference>
<dbReference type="PROSITE" id="PS01278">
    <property type="entry name" value="MTTASE_RADICAL"/>
    <property type="match status" value="1"/>
</dbReference>
<dbReference type="InterPro" id="IPR013848">
    <property type="entry name" value="Methylthiotransferase_N"/>
</dbReference>
<dbReference type="Gene3D" id="3.80.30.20">
    <property type="entry name" value="tm_1862 like domain"/>
    <property type="match status" value="1"/>
</dbReference>
<evidence type="ECO:0000256" key="5">
    <source>
        <dbReference type="ARBA" id="ARBA00022723"/>
    </source>
</evidence>
<reference evidence="10 11" key="1">
    <citation type="submission" date="2017-09" db="EMBL/GenBank/DDBJ databases">
        <title>Depth-based differentiation of microbial function through sediment-hosted aquifers and enrichment of novel symbionts in the deep terrestrial subsurface.</title>
        <authorList>
            <person name="Probst A.J."/>
            <person name="Ladd B."/>
            <person name="Jarett J.K."/>
            <person name="Geller-Mcgrath D.E."/>
            <person name="Sieber C.M."/>
            <person name="Emerson J.B."/>
            <person name="Anantharaman K."/>
            <person name="Thomas B.C."/>
            <person name="Malmstrom R."/>
            <person name="Stieglmeier M."/>
            <person name="Klingl A."/>
            <person name="Woyke T."/>
            <person name="Ryan C.M."/>
            <person name="Banfield J.F."/>
        </authorList>
    </citation>
    <scope>NUCLEOTIDE SEQUENCE [LARGE SCALE GENOMIC DNA]</scope>
    <source>
        <strain evidence="10">CG23_combo_of_CG06-09_8_20_14_all_40_13</strain>
    </source>
</reference>
<feature type="domain" description="MTTase N-terminal" evidence="8">
    <location>
        <begin position="1"/>
        <end position="107"/>
    </location>
</feature>
<dbReference type="SMART" id="SM00729">
    <property type="entry name" value="Elp3"/>
    <property type="match status" value="1"/>
</dbReference>
<dbReference type="InterPro" id="IPR020612">
    <property type="entry name" value="Methylthiotransferase_CS"/>
</dbReference>
<evidence type="ECO:0000256" key="1">
    <source>
        <dbReference type="ARBA" id="ARBA00001966"/>
    </source>
</evidence>
<dbReference type="Pfam" id="PF04055">
    <property type="entry name" value="Radical_SAM"/>
    <property type="match status" value="1"/>
</dbReference>
<dbReference type="PROSITE" id="PS51918">
    <property type="entry name" value="RADICAL_SAM"/>
    <property type="match status" value="1"/>
</dbReference>
<dbReference type="SFLD" id="SFLDS00029">
    <property type="entry name" value="Radical_SAM"/>
    <property type="match status" value="1"/>
</dbReference>
<comment type="cofactor">
    <cofactor evidence="1">
        <name>[4Fe-4S] cluster</name>
        <dbReference type="ChEBI" id="CHEBI:49883"/>
    </cofactor>
</comment>
<protein>
    <submittedName>
        <fullName evidence="10">tRNA (N6-isopentenyl adenosine(37)-C2)-methylthiotransferase MiaB</fullName>
    </submittedName>
</protein>
<dbReference type="EMBL" id="PCRM01000022">
    <property type="protein sequence ID" value="PIP21738.1"/>
    <property type="molecule type" value="Genomic_DNA"/>
</dbReference>
<dbReference type="PANTHER" id="PTHR43020">
    <property type="entry name" value="CDK5 REGULATORY SUBUNIT-ASSOCIATED PROTEIN 1"/>
    <property type="match status" value="1"/>
</dbReference>
<gene>
    <name evidence="10" type="ORF">COX39_01420</name>
</gene>
<dbReference type="InterPro" id="IPR038135">
    <property type="entry name" value="Methylthiotransferase_N_sf"/>
</dbReference>
<dbReference type="InterPro" id="IPR006638">
    <property type="entry name" value="Elp3/MiaA/NifB-like_rSAM"/>
</dbReference>
<dbReference type="NCBIfam" id="TIGR00089">
    <property type="entry name" value="MiaB/RimO family radical SAM methylthiotransferase"/>
    <property type="match status" value="1"/>
</dbReference>
<feature type="domain" description="Radical SAM core" evidence="9">
    <location>
        <begin position="121"/>
        <end position="307"/>
    </location>
</feature>
<evidence type="ECO:0000256" key="7">
    <source>
        <dbReference type="ARBA" id="ARBA00023014"/>
    </source>
</evidence>
<keyword evidence="6" id="KW-0408">Iron</keyword>
<evidence type="ECO:0000313" key="11">
    <source>
        <dbReference type="Proteomes" id="UP000231567"/>
    </source>
</evidence>
<proteinExistence type="predicted"/>
<comment type="caution">
    <text evidence="10">The sequence shown here is derived from an EMBL/GenBank/DDBJ whole genome shotgun (WGS) entry which is preliminary data.</text>
</comment>
<dbReference type="Proteomes" id="UP000231567">
    <property type="component" value="Unassembled WGS sequence"/>
</dbReference>
<dbReference type="InterPro" id="IPR007197">
    <property type="entry name" value="rSAM"/>
</dbReference>
<dbReference type="InterPro" id="IPR058240">
    <property type="entry name" value="rSAM_sf"/>
</dbReference>
<dbReference type="Gene3D" id="3.40.50.12160">
    <property type="entry name" value="Methylthiotransferase, N-terminal domain"/>
    <property type="match status" value="1"/>
</dbReference>
<dbReference type="PROSITE" id="PS51449">
    <property type="entry name" value="MTTASE_N"/>
    <property type="match status" value="1"/>
</dbReference>